<dbReference type="InterPro" id="IPR036638">
    <property type="entry name" value="HLH_DNA-bd_sf"/>
</dbReference>
<name>A0A8C4R272_EPTBU</name>
<keyword evidence="10" id="KW-1185">Reference proteome</keyword>
<dbReference type="InterPro" id="IPR001067">
    <property type="entry name" value="Nuc_translocat"/>
</dbReference>
<dbReference type="OMA" id="KSWASAN"/>
<dbReference type="Gene3D" id="3.30.450.20">
    <property type="entry name" value="PAS domain"/>
    <property type="match status" value="1"/>
</dbReference>
<dbReference type="Ensembl" id="ENSEBUT00000023612.1">
    <property type="protein sequence ID" value="ENSEBUP00000023036.1"/>
    <property type="gene ID" value="ENSEBUG00000014190.1"/>
</dbReference>
<dbReference type="Pfam" id="PF00989">
    <property type="entry name" value="PAS"/>
    <property type="match status" value="1"/>
</dbReference>
<accession>A0A8C4R272</accession>
<keyword evidence="3" id="KW-0805">Transcription regulation</keyword>
<dbReference type="SUPFAM" id="SSF47459">
    <property type="entry name" value="HLH, helix-loop-helix DNA-binding domain"/>
    <property type="match status" value="1"/>
</dbReference>
<keyword evidence="5" id="KW-0804">Transcription</keyword>
<reference evidence="9" key="2">
    <citation type="submission" date="2025-09" db="UniProtKB">
        <authorList>
            <consortium name="Ensembl"/>
        </authorList>
    </citation>
    <scope>IDENTIFICATION</scope>
</reference>
<evidence type="ECO:0000256" key="4">
    <source>
        <dbReference type="ARBA" id="ARBA00023125"/>
    </source>
</evidence>
<evidence type="ECO:0000256" key="1">
    <source>
        <dbReference type="ARBA" id="ARBA00004123"/>
    </source>
</evidence>
<evidence type="ECO:0000256" key="5">
    <source>
        <dbReference type="ARBA" id="ARBA00023163"/>
    </source>
</evidence>
<sequence>MRNDWSTRFSFCRSEDDQNCADKERMARENHSEIERRRRNKMTAYISELSDMVPSCGALARKPDKLTVLRMAVSHMKSLRGTGNSPTEGAYRPSFLTDQELKHLILEAADGFLFVAACETGRIIYVSDSVSPVLNQPQSSWVGGSLYDQAHPDDVEKLNEQLSTAEGAAAGRILDLKTGTVKKEGQQAAMRMSMGSRRSFICRLRCGNAPVDHLAGSRLCHLRLRNSLGAVKEGEVQYVVVHCTGYIKAWPPTGTCTCFVLVGHSIKNKTCQRAEELLVSQRPSISSTQLSADVLLQLGDFFFARCLATIGFALRSP</sequence>
<dbReference type="Pfam" id="PF00010">
    <property type="entry name" value="HLH"/>
    <property type="match status" value="1"/>
</dbReference>
<dbReference type="PROSITE" id="PS50112">
    <property type="entry name" value="PAS"/>
    <property type="match status" value="1"/>
</dbReference>
<dbReference type="InterPro" id="IPR000014">
    <property type="entry name" value="PAS"/>
</dbReference>
<evidence type="ECO:0000313" key="9">
    <source>
        <dbReference type="Ensembl" id="ENSEBUP00000023036.1"/>
    </source>
</evidence>
<dbReference type="GO" id="GO:0005667">
    <property type="term" value="C:transcription regulator complex"/>
    <property type="evidence" value="ECO:0007669"/>
    <property type="project" value="InterPro"/>
</dbReference>
<dbReference type="InterPro" id="IPR013767">
    <property type="entry name" value="PAS_fold"/>
</dbReference>
<dbReference type="SMART" id="SM00353">
    <property type="entry name" value="HLH"/>
    <property type="match status" value="1"/>
</dbReference>
<dbReference type="InterPro" id="IPR011598">
    <property type="entry name" value="bHLH_dom"/>
</dbReference>
<dbReference type="Gene3D" id="4.10.280.10">
    <property type="entry name" value="Helix-loop-helix DNA-binding domain"/>
    <property type="match status" value="1"/>
</dbReference>
<dbReference type="FunFam" id="4.10.280.10:FF:000011">
    <property type="entry name" value="Aryl hydrocarbon receptor nuclear translocator 2"/>
    <property type="match status" value="1"/>
</dbReference>
<evidence type="ECO:0000256" key="2">
    <source>
        <dbReference type="ARBA" id="ARBA00022737"/>
    </source>
</evidence>
<evidence type="ECO:0000256" key="3">
    <source>
        <dbReference type="ARBA" id="ARBA00023015"/>
    </source>
</evidence>
<dbReference type="SMART" id="SM00091">
    <property type="entry name" value="PAS"/>
    <property type="match status" value="1"/>
</dbReference>
<dbReference type="CDD" id="cd18947">
    <property type="entry name" value="bHLH-PAS_ARNT"/>
    <property type="match status" value="1"/>
</dbReference>
<dbReference type="GO" id="GO:0003677">
    <property type="term" value="F:DNA binding"/>
    <property type="evidence" value="ECO:0007669"/>
    <property type="project" value="UniProtKB-KW"/>
</dbReference>
<proteinExistence type="predicted"/>
<dbReference type="GO" id="GO:0003700">
    <property type="term" value="F:DNA-binding transcription factor activity"/>
    <property type="evidence" value="ECO:0007669"/>
    <property type="project" value="InterPro"/>
</dbReference>
<evidence type="ECO:0000313" key="10">
    <source>
        <dbReference type="Proteomes" id="UP000694388"/>
    </source>
</evidence>
<evidence type="ECO:0000259" key="8">
    <source>
        <dbReference type="PROSITE" id="PS50888"/>
    </source>
</evidence>
<dbReference type="GO" id="GO:0005634">
    <property type="term" value="C:nucleus"/>
    <property type="evidence" value="ECO:0007669"/>
    <property type="project" value="UniProtKB-SubCell"/>
</dbReference>
<dbReference type="PANTHER" id="PTHR23042">
    <property type="entry name" value="CIRCADIAN PROTEIN CLOCK/ARNT/BMAL/PAS"/>
    <property type="match status" value="1"/>
</dbReference>
<reference evidence="9" key="1">
    <citation type="submission" date="2025-08" db="UniProtKB">
        <authorList>
            <consortium name="Ensembl"/>
        </authorList>
    </citation>
    <scope>IDENTIFICATION</scope>
</reference>
<feature type="domain" description="PAS" evidence="7">
    <location>
        <begin position="98"/>
        <end position="165"/>
    </location>
</feature>
<comment type="subcellular location">
    <subcellularLocation>
        <location evidence="1">Nucleus</location>
    </subcellularLocation>
</comment>
<organism evidence="9 10">
    <name type="scientific">Eptatretus burgeri</name>
    <name type="common">Inshore hagfish</name>
    <dbReference type="NCBI Taxonomy" id="7764"/>
    <lineage>
        <taxon>Eukaryota</taxon>
        <taxon>Metazoa</taxon>
        <taxon>Chordata</taxon>
        <taxon>Craniata</taxon>
        <taxon>Vertebrata</taxon>
        <taxon>Cyclostomata</taxon>
        <taxon>Myxini</taxon>
        <taxon>Myxiniformes</taxon>
        <taxon>Myxinidae</taxon>
        <taxon>Eptatretinae</taxon>
        <taxon>Eptatretus</taxon>
    </lineage>
</organism>
<dbReference type="SUPFAM" id="SSF55785">
    <property type="entry name" value="PYP-like sensor domain (PAS domain)"/>
    <property type="match status" value="1"/>
</dbReference>
<dbReference type="PRINTS" id="PR00785">
    <property type="entry name" value="NCTRNSLOCATR"/>
</dbReference>
<protein>
    <recommendedName>
        <fullName evidence="11">Aryl hydrocarbon receptor nuclear translocator</fullName>
    </recommendedName>
</protein>
<evidence type="ECO:0000256" key="6">
    <source>
        <dbReference type="ARBA" id="ARBA00023242"/>
    </source>
</evidence>
<dbReference type="GeneTree" id="ENSGT00940000157585"/>
<dbReference type="GO" id="GO:0046983">
    <property type="term" value="F:protein dimerization activity"/>
    <property type="evidence" value="ECO:0007669"/>
    <property type="project" value="InterPro"/>
</dbReference>
<feature type="domain" description="BHLH" evidence="8">
    <location>
        <begin position="26"/>
        <end position="79"/>
    </location>
</feature>
<evidence type="ECO:0000259" key="7">
    <source>
        <dbReference type="PROSITE" id="PS50112"/>
    </source>
</evidence>
<evidence type="ECO:0008006" key="11">
    <source>
        <dbReference type="Google" id="ProtNLM"/>
    </source>
</evidence>
<dbReference type="CDD" id="cd00130">
    <property type="entry name" value="PAS"/>
    <property type="match status" value="1"/>
</dbReference>
<keyword evidence="6" id="KW-0539">Nucleus</keyword>
<dbReference type="Proteomes" id="UP000694388">
    <property type="component" value="Unplaced"/>
</dbReference>
<dbReference type="AlphaFoldDB" id="A0A8C4R272"/>
<dbReference type="InterPro" id="IPR050933">
    <property type="entry name" value="Circadian_TF"/>
</dbReference>
<dbReference type="PROSITE" id="PS50888">
    <property type="entry name" value="BHLH"/>
    <property type="match status" value="1"/>
</dbReference>
<dbReference type="InterPro" id="IPR035965">
    <property type="entry name" value="PAS-like_dom_sf"/>
</dbReference>
<keyword evidence="4" id="KW-0238">DNA-binding</keyword>
<dbReference type="GO" id="GO:0005737">
    <property type="term" value="C:cytoplasm"/>
    <property type="evidence" value="ECO:0007669"/>
    <property type="project" value="InterPro"/>
</dbReference>
<keyword evidence="2" id="KW-0677">Repeat</keyword>